<dbReference type="AlphaFoldDB" id="A0A516SBK8"/>
<dbReference type="EMBL" id="CP041730">
    <property type="protein sequence ID" value="QDQ25532.1"/>
    <property type="molecule type" value="Genomic_DNA"/>
</dbReference>
<dbReference type="Pfam" id="PF11964">
    <property type="entry name" value="SpoIIAA-like"/>
    <property type="match status" value="1"/>
</dbReference>
<dbReference type="Proteomes" id="UP000317550">
    <property type="component" value="Chromosome"/>
</dbReference>
<sequence length="120" mass="13924">MIAIEHKDHAVLASIAGEFTLADYREFEENVLYELKFRGRPNLLFDLSGMLGYTLDVVWEEIRFSRQHATEFGRIAVVTSDQWTTWATWVARLFVDSDVLVFDNLQQAESWLLEIQPVEG</sequence>
<dbReference type="KEGG" id="cari:FNU76_03715"/>
<protein>
    <submittedName>
        <fullName evidence="1">STAS/SEC14 domain-containing protein</fullName>
    </submittedName>
</protein>
<evidence type="ECO:0000313" key="1">
    <source>
        <dbReference type="EMBL" id="QDQ25532.1"/>
    </source>
</evidence>
<organism evidence="1 2">
    <name type="scientific">Chitinimonas arctica</name>
    <dbReference type="NCBI Taxonomy" id="2594795"/>
    <lineage>
        <taxon>Bacteria</taxon>
        <taxon>Pseudomonadati</taxon>
        <taxon>Pseudomonadota</taxon>
        <taxon>Betaproteobacteria</taxon>
        <taxon>Neisseriales</taxon>
        <taxon>Chitinibacteraceae</taxon>
        <taxon>Chitinimonas</taxon>
    </lineage>
</organism>
<evidence type="ECO:0000313" key="2">
    <source>
        <dbReference type="Proteomes" id="UP000317550"/>
    </source>
</evidence>
<dbReference type="Gene3D" id="3.40.50.10600">
    <property type="entry name" value="SpoIIaa-like domains"/>
    <property type="match status" value="1"/>
</dbReference>
<name>A0A516SBK8_9NEIS</name>
<dbReference type="RefSeq" id="WP_143856457.1">
    <property type="nucleotide sequence ID" value="NZ_CP041730.1"/>
</dbReference>
<accession>A0A516SBK8</accession>
<dbReference type="SUPFAM" id="SSF52091">
    <property type="entry name" value="SpoIIaa-like"/>
    <property type="match status" value="1"/>
</dbReference>
<gene>
    <name evidence="1" type="ORF">FNU76_03715</name>
</gene>
<dbReference type="OrthoDB" id="4729899at2"/>
<dbReference type="InterPro" id="IPR038396">
    <property type="entry name" value="SpoIIAA-like_sf"/>
</dbReference>
<dbReference type="InterPro" id="IPR021866">
    <property type="entry name" value="SpoIIAA-like"/>
</dbReference>
<dbReference type="InterPro" id="IPR036513">
    <property type="entry name" value="STAS_dom_sf"/>
</dbReference>
<proteinExistence type="predicted"/>
<reference evidence="2" key="1">
    <citation type="submission" date="2019-07" db="EMBL/GenBank/DDBJ databases">
        <title>Chitinimonas sp. nov., isolated from Ny-Alesund, arctica soil.</title>
        <authorList>
            <person name="Xu Q."/>
            <person name="Peng F."/>
        </authorList>
    </citation>
    <scope>NUCLEOTIDE SEQUENCE [LARGE SCALE GENOMIC DNA]</scope>
    <source>
        <strain evidence="2">R3-44</strain>
    </source>
</reference>
<keyword evidence="2" id="KW-1185">Reference proteome</keyword>